<keyword evidence="2" id="KW-1003">Cell membrane</keyword>
<evidence type="ECO:0000256" key="2">
    <source>
        <dbReference type="ARBA" id="ARBA00022475"/>
    </source>
</evidence>
<feature type="transmembrane region" description="Helical" evidence="10">
    <location>
        <begin position="318"/>
        <end position="339"/>
    </location>
</feature>
<keyword evidence="5 10" id="KW-0552">Olfaction</keyword>
<comment type="caution">
    <text evidence="10">Lacks conserved residue(s) required for the propagation of feature annotation.</text>
</comment>
<evidence type="ECO:0000256" key="6">
    <source>
        <dbReference type="ARBA" id="ARBA00022989"/>
    </source>
</evidence>
<keyword evidence="8 10" id="KW-0675">Receptor</keyword>
<dbReference type="GO" id="GO:0005886">
    <property type="term" value="C:plasma membrane"/>
    <property type="evidence" value="ECO:0007669"/>
    <property type="project" value="UniProtKB-SubCell"/>
</dbReference>
<evidence type="ECO:0000256" key="1">
    <source>
        <dbReference type="ARBA" id="ARBA00004651"/>
    </source>
</evidence>
<name>D3H5T3_ANTPE</name>
<dbReference type="GO" id="GO:0005549">
    <property type="term" value="F:odorant binding"/>
    <property type="evidence" value="ECO:0007669"/>
    <property type="project" value="InterPro"/>
</dbReference>
<evidence type="ECO:0000256" key="8">
    <source>
        <dbReference type="ARBA" id="ARBA00023170"/>
    </source>
</evidence>
<dbReference type="Pfam" id="PF02949">
    <property type="entry name" value="7tm_6"/>
    <property type="match status" value="1"/>
</dbReference>
<evidence type="ECO:0000256" key="10">
    <source>
        <dbReference type="RuleBase" id="RU351113"/>
    </source>
</evidence>
<feature type="transmembrane region" description="Helical" evidence="10">
    <location>
        <begin position="143"/>
        <end position="162"/>
    </location>
</feature>
<dbReference type="GO" id="GO:0007165">
    <property type="term" value="P:signal transduction"/>
    <property type="evidence" value="ECO:0007669"/>
    <property type="project" value="UniProtKB-KW"/>
</dbReference>
<sequence>MRLIPDGSELVGIQKAVDIKYMRLVRFGLRMIGTWPDRGNDSRFMIIKRHFIFVMETFTLITGILYLKFNVGKLTFFILGHTYITVFMNVIGVSRLGLIYLDRYHELTDIFLTRVHLFNHKDKSDYAMKTHILVHKISHFFTLYLNVSMVGGIILFSATPLYNNIMSGAFNNPRPENATFQHAVYYALPFDYTTSLRGFLVLYTCNLYITSVCSCCICIFDLLLSLMVFHLWGHYKILINSLENFPIPSNGAISFSEEESKGIHLKLQETIRHHNLIIDFTSKMSSTFGWVLLLYYAFHQVSGCLLLLQCSKLEPQVIARYGPLTVILFQQLIQISYVFELLGTMNDKLPDAVYSVPWECMPLNTRKLVLVFLIQAQKPMHIKAMSMVSVGVQTMAAILKTSVSYFVMLRTIATE</sequence>
<dbReference type="GO" id="GO:0004984">
    <property type="term" value="F:olfactory receptor activity"/>
    <property type="evidence" value="ECO:0007669"/>
    <property type="project" value="InterPro"/>
</dbReference>
<feature type="transmembrane region" description="Helical" evidence="10">
    <location>
        <begin position="75"/>
        <end position="101"/>
    </location>
</feature>
<evidence type="ECO:0000256" key="9">
    <source>
        <dbReference type="ARBA" id="ARBA00023224"/>
    </source>
</evidence>
<evidence type="ECO:0000313" key="11">
    <source>
        <dbReference type="EMBL" id="CBH19583.1"/>
    </source>
</evidence>
<accession>D3H5T3</accession>
<reference evidence="11" key="1">
    <citation type="journal article" date="2009" name="Int. J. Biol. Sci.">
        <title>A receptor and binding protein interplay in the detection of a distinct pheromone component in the silkmoth Antheraea polyphemus.</title>
        <authorList>
            <person name="Forstner M."/>
            <person name="Breer H."/>
            <person name="Krieger J."/>
        </authorList>
    </citation>
    <scope>NUCLEOTIDE SEQUENCE</scope>
    <source>
        <tissue evidence="11">Antennae</tissue>
    </source>
</reference>
<keyword evidence="9 10" id="KW-0807">Transducer</keyword>
<keyword evidence="6 10" id="KW-1133">Transmembrane helix</keyword>
<evidence type="ECO:0000256" key="5">
    <source>
        <dbReference type="ARBA" id="ARBA00022725"/>
    </source>
</evidence>
<dbReference type="PANTHER" id="PTHR21137">
    <property type="entry name" value="ODORANT RECEPTOR"/>
    <property type="match status" value="1"/>
</dbReference>
<keyword evidence="4 10" id="KW-0812">Transmembrane</keyword>
<protein>
    <recommendedName>
        <fullName evidence="10">Odorant receptor</fullName>
    </recommendedName>
</protein>
<comment type="similarity">
    <text evidence="10">Belongs to the insect chemoreceptor superfamily. Heteromeric odorant receptor channel (TC 1.A.69) family.</text>
</comment>
<evidence type="ECO:0000256" key="7">
    <source>
        <dbReference type="ARBA" id="ARBA00023136"/>
    </source>
</evidence>
<gene>
    <name evidence="11" type="primary">or1</name>
</gene>
<dbReference type="PANTHER" id="PTHR21137:SF35">
    <property type="entry name" value="ODORANT RECEPTOR 19A-RELATED"/>
    <property type="match status" value="1"/>
</dbReference>
<keyword evidence="7 10" id="KW-0472">Membrane</keyword>
<dbReference type="EMBL" id="FN556592">
    <property type="protein sequence ID" value="CBH19583.1"/>
    <property type="molecule type" value="mRNA"/>
</dbReference>
<dbReference type="AlphaFoldDB" id="D3H5T3"/>
<proteinExistence type="evidence at transcript level"/>
<feature type="transmembrane region" description="Helical" evidence="10">
    <location>
        <begin position="51"/>
        <end position="69"/>
    </location>
</feature>
<feature type="transmembrane region" description="Helical" evidence="10">
    <location>
        <begin position="207"/>
        <end position="232"/>
    </location>
</feature>
<organism evidence="11">
    <name type="scientific">Antheraea pernyi</name>
    <name type="common">Chinese oak silk moth</name>
    <name type="synonym">Bombyx pernyi</name>
    <dbReference type="NCBI Taxonomy" id="7119"/>
    <lineage>
        <taxon>Eukaryota</taxon>
        <taxon>Metazoa</taxon>
        <taxon>Ecdysozoa</taxon>
        <taxon>Arthropoda</taxon>
        <taxon>Hexapoda</taxon>
        <taxon>Insecta</taxon>
        <taxon>Pterygota</taxon>
        <taxon>Neoptera</taxon>
        <taxon>Endopterygota</taxon>
        <taxon>Lepidoptera</taxon>
        <taxon>Glossata</taxon>
        <taxon>Ditrysia</taxon>
        <taxon>Bombycoidea</taxon>
        <taxon>Saturniidae</taxon>
        <taxon>Saturniinae</taxon>
        <taxon>Saturniini</taxon>
        <taxon>Antheraea</taxon>
    </lineage>
</organism>
<keyword evidence="3 10" id="KW-0716">Sensory transduction</keyword>
<comment type="subcellular location">
    <subcellularLocation>
        <location evidence="1 10">Cell membrane</location>
        <topology evidence="1 10">Multi-pass membrane protein</topology>
    </subcellularLocation>
</comment>
<evidence type="ECO:0000256" key="4">
    <source>
        <dbReference type="ARBA" id="ARBA00022692"/>
    </source>
</evidence>
<evidence type="ECO:0000256" key="3">
    <source>
        <dbReference type="ARBA" id="ARBA00022606"/>
    </source>
</evidence>
<dbReference type="InterPro" id="IPR004117">
    <property type="entry name" value="7tm6_olfct_rcpt"/>
</dbReference>